<dbReference type="InterPro" id="IPR009799">
    <property type="entry name" value="EthD_dom"/>
</dbReference>
<dbReference type="AlphaFoldDB" id="A0A507B170"/>
<comment type="similarity">
    <text evidence="1">Belongs to the tpcK family.</text>
</comment>
<comment type="caution">
    <text evidence="3">The sequence shown here is derived from an EMBL/GenBank/DDBJ whole genome shotgun (WGS) entry which is preliminary data.</text>
</comment>
<sequence>MMNTEPLIRVTVMVKRRKGMTEEEFDKYWVNNHGPLAAPWLMRRGILRYVQYHTTSKHRNLARKMSEAFGRPILDYDGSADFYVRKYEDFEAAFLDPEYKERIRPDEEKLIDMDAIAVTVGVEYVAIDDGKIMEHHLREF</sequence>
<gene>
    <name evidence="3" type="ORF">E0L32_003397</name>
</gene>
<dbReference type="OrthoDB" id="3454835at2759"/>
<dbReference type="STRING" id="1093900.A0A507B170"/>
<dbReference type="InterPro" id="IPR011008">
    <property type="entry name" value="Dimeric_a/b-barrel"/>
</dbReference>
<protein>
    <recommendedName>
        <fullName evidence="2">EthD domain-containing protein</fullName>
    </recommendedName>
</protein>
<dbReference type="GO" id="GO:0016491">
    <property type="term" value="F:oxidoreductase activity"/>
    <property type="evidence" value="ECO:0007669"/>
    <property type="project" value="InterPro"/>
</dbReference>
<proteinExistence type="inferred from homology"/>
<dbReference type="Proteomes" id="UP000319257">
    <property type="component" value="Unassembled WGS sequence"/>
</dbReference>
<dbReference type="SUPFAM" id="SSF54909">
    <property type="entry name" value="Dimeric alpha+beta barrel"/>
    <property type="match status" value="1"/>
</dbReference>
<feature type="domain" description="EthD" evidence="2">
    <location>
        <begin position="18"/>
        <end position="113"/>
    </location>
</feature>
<organism evidence="3 4">
    <name type="scientific">Thyridium curvatum</name>
    <dbReference type="NCBI Taxonomy" id="1093900"/>
    <lineage>
        <taxon>Eukaryota</taxon>
        <taxon>Fungi</taxon>
        <taxon>Dikarya</taxon>
        <taxon>Ascomycota</taxon>
        <taxon>Pezizomycotina</taxon>
        <taxon>Sordariomycetes</taxon>
        <taxon>Sordariomycetidae</taxon>
        <taxon>Thyridiales</taxon>
        <taxon>Thyridiaceae</taxon>
        <taxon>Thyridium</taxon>
    </lineage>
</organism>
<evidence type="ECO:0000256" key="1">
    <source>
        <dbReference type="ARBA" id="ARBA00005986"/>
    </source>
</evidence>
<dbReference type="EMBL" id="SKBQ01000015">
    <property type="protein sequence ID" value="TPX16835.1"/>
    <property type="molecule type" value="Genomic_DNA"/>
</dbReference>
<dbReference type="Gene3D" id="3.30.70.100">
    <property type="match status" value="1"/>
</dbReference>
<dbReference type="RefSeq" id="XP_030998546.1">
    <property type="nucleotide sequence ID" value="XM_031137693.1"/>
</dbReference>
<reference evidence="3 4" key="1">
    <citation type="submission" date="2019-06" db="EMBL/GenBank/DDBJ databases">
        <title>Draft genome sequence of the filamentous fungus Phialemoniopsis curvata isolated from diesel fuel.</title>
        <authorList>
            <person name="Varaljay V.A."/>
            <person name="Lyon W.J."/>
            <person name="Crouch A.L."/>
            <person name="Drake C.E."/>
            <person name="Hollomon J.M."/>
            <person name="Nadeau L.J."/>
            <person name="Nunn H.S."/>
            <person name="Stevenson B.S."/>
            <person name="Bojanowski C.L."/>
            <person name="Crookes-Goodson W.J."/>
        </authorList>
    </citation>
    <scope>NUCLEOTIDE SEQUENCE [LARGE SCALE GENOMIC DNA]</scope>
    <source>
        <strain evidence="3 4">D216</strain>
    </source>
</reference>
<accession>A0A507B170</accession>
<evidence type="ECO:0000313" key="4">
    <source>
        <dbReference type="Proteomes" id="UP000319257"/>
    </source>
</evidence>
<dbReference type="InParanoid" id="A0A507B170"/>
<dbReference type="Pfam" id="PF07110">
    <property type="entry name" value="EthD"/>
    <property type="match status" value="1"/>
</dbReference>
<evidence type="ECO:0000259" key="2">
    <source>
        <dbReference type="Pfam" id="PF07110"/>
    </source>
</evidence>
<keyword evidence="4" id="KW-1185">Reference proteome</keyword>
<name>A0A507B170_9PEZI</name>
<evidence type="ECO:0000313" key="3">
    <source>
        <dbReference type="EMBL" id="TPX16835.1"/>
    </source>
</evidence>
<dbReference type="GeneID" id="41970844"/>